<sequence>MTDGQTISVLVPTPLRRFTAGAARVDGTGTKVAELLDGLDARYPGLRKRICEGDGRIRRFVNVFVNGNNVREGDGEATPLRPGDEVGIIPAMAGGASGRRA</sequence>
<organism evidence="2">
    <name type="scientific">uncultured Thermomicrobiales bacterium</name>
    <dbReference type="NCBI Taxonomy" id="1645740"/>
    <lineage>
        <taxon>Bacteria</taxon>
        <taxon>Pseudomonadati</taxon>
        <taxon>Thermomicrobiota</taxon>
        <taxon>Thermomicrobia</taxon>
        <taxon>Thermomicrobiales</taxon>
        <taxon>environmental samples</taxon>
    </lineage>
</organism>
<name>A0A6J4VIA6_9BACT</name>
<evidence type="ECO:0000313" key="2">
    <source>
        <dbReference type="EMBL" id="CAA9580248.1"/>
    </source>
</evidence>
<evidence type="ECO:0000256" key="1">
    <source>
        <dbReference type="SAM" id="MobiDB-lite"/>
    </source>
</evidence>
<dbReference type="NCBIfam" id="TIGR01687">
    <property type="entry name" value="moaD_arch"/>
    <property type="match status" value="1"/>
</dbReference>
<dbReference type="InterPro" id="IPR012675">
    <property type="entry name" value="Beta-grasp_dom_sf"/>
</dbReference>
<proteinExistence type="predicted"/>
<dbReference type="InterPro" id="IPR052045">
    <property type="entry name" value="Sulfur_Carrier/Prot_Modifier"/>
</dbReference>
<gene>
    <name evidence="2" type="ORF">AVDCRST_MAG49-4763</name>
</gene>
<accession>A0A6J4VIA6</accession>
<dbReference type="PANTHER" id="PTHR38031:SF1">
    <property type="entry name" value="SULFUR CARRIER PROTEIN CYSO"/>
    <property type="match status" value="1"/>
</dbReference>
<dbReference type="InterPro" id="IPR003749">
    <property type="entry name" value="ThiS/MoaD-like"/>
</dbReference>
<dbReference type="SUPFAM" id="SSF54285">
    <property type="entry name" value="MoaD/ThiS"/>
    <property type="match status" value="1"/>
</dbReference>
<dbReference type="PANTHER" id="PTHR38031">
    <property type="entry name" value="SULFUR CARRIER PROTEIN SLR0821-RELATED"/>
    <property type="match status" value="1"/>
</dbReference>
<reference evidence="2" key="1">
    <citation type="submission" date="2020-02" db="EMBL/GenBank/DDBJ databases">
        <authorList>
            <person name="Meier V. D."/>
        </authorList>
    </citation>
    <scope>NUCLEOTIDE SEQUENCE</scope>
    <source>
        <strain evidence="2">AVDCRST_MAG49</strain>
    </source>
</reference>
<protein>
    <submittedName>
        <fullName evidence="2">FIG038648: MoaD and/or ThiS families</fullName>
    </submittedName>
</protein>
<dbReference type="Gene3D" id="3.10.20.30">
    <property type="match status" value="1"/>
</dbReference>
<dbReference type="NCBIfam" id="NF041918">
    <property type="entry name" value="SAMP1"/>
    <property type="match status" value="1"/>
</dbReference>
<dbReference type="EMBL" id="CADCWG010000329">
    <property type="protein sequence ID" value="CAA9580248.1"/>
    <property type="molecule type" value="Genomic_DNA"/>
</dbReference>
<feature type="region of interest" description="Disordered" evidence="1">
    <location>
        <begin position="74"/>
        <end position="101"/>
    </location>
</feature>
<dbReference type="AlphaFoldDB" id="A0A6J4VIA6"/>
<dbReference type="InterPro" id="IPR010038">
    <property type="entry name" value="MoaD_arc-typ"/>
</dbReference>
<dbReference type="InterPro" id="IPR016155">
    <property type="entry name" value="Mopterin_synth/thiamin_S_b"/>
</dbReference>
<dbReference type="InterPro" id="IPR054834">
    <property type="entry name" value="SAMP1_3"/>
</dbReference>
<dbReference type="Pfam" id="PF02597">
    <property type="entry name" value="ThiS"/>
    <property type="match status" value="1"/>
</dbReference>